<dbReference type="Gene3D" id="3.30.565.10">
    <property type="entry name" value="Histidine kinase-like ATPase, C-terminal domain"/>
    <property type="match status" value="1"/>
</dbReference>
<evidence type="ECO:0000256" key="5">
    <source>
        <dbReference type="ARBA" id="ARBA00022777"/>
    </source>
</evidence>
<evidence type="ECO:0000256" key="3">
    <source>
        <dbReference type="ARBA" id="ARBA00022553"/>
    </source>
</evidence>
<reference evidence="12 13" key="1">
    <citation type="submission" date="2016-12" db="EMBL/GenBank/DDBJ databases">
        <title>Thioflexothrix psekupsii D3 genome sequencing and assembly.</title>
        <authorList>
            <person name="Fomenkov A."/>
            <person name="Vincze T."/>
            <person name="Grabovich M."/>
            <person name="Anton B.P."/>
            <person name="Dubinina G."/>
            <person name="Orlova M."/>
            <person name="Belousova E."/>
            <person name="Roberts R.J."/>
        </authorList>
    </citation>
    <scope>NUCLEOTIDE SEQUENCE [LARGE SCALE GENOMIC DNA]</scope>
    <source>
        <strain evidence="12">D3</strain>
    </source>
</reference>
<dbReference type="InterPro" id="IPR004358">
    <property type="entry name" value="Sig_transdc_His_kin-like_C"/>
</dbReference>
<evidence type="ECO:0000256" key="7">
    <source>
        <dbReference type="PROSITE-ProRule" id="PRU00169"/>
    </source>
</evidence>
<dbReference type="Proteomes" id="UP000194798">
    <property type="component" value="Unassembled WGS sequence"/>
</dbReference>
<evidence type="ECO:0000259" key="11">
    <source>
        <dbReference type="PROSITE" id="PS50110"/>
    </source>
</evidence>
<dbReference type="SMART" id="SM00387">
    <property type="entry name" value="HATPase_c"/>
    <property type="match status" value="1"/>
</dbReference>
<dbReference type="Pfam" id="PF00512">
    <property type="entry name" value="HisKA"/>
    <property type="match status" value="1"/>
</dbReference>
<dbReference type="PANTHER" id="PTHR45339">
    <property type="entry name" value="HYBRID SIGNAL TRANSDUCTION HISTIDINE KINASE J"/>
    <property type="match status" value="1"/>
</dbReference>
<feature type="modified residue" description="4-aspartylphosphate" evidence="7">
    <location>
        <position position="1196"/>
    </location>
</feature>
<dbReference type="SMART" id="SM00448">
    <property type="entry name" value="REC"/>
    <property type="match status" value="2"/>
</dbReference>
<dbReference type="SUPFAM" id="SSF55874">
    <property type="entry name" value="ATPase domain of HSP90 chaperone/DNA topoisomerase II/histidine kinase"/>
    <property type="match status" value="1"/>
</dbReference>
<dbReference type="RefSeq" id="WP_086487544.1">
    <property type="nucleotide sequence ID" value="NZ_MSLT01000012.1"/>
</dbReference>
<protein>
    <recommendedName>
        <fullName evidence="2">histidine kinase</fullName>
        <ecNumber evidence="2">2.7.13.3</ecNumber>
    </recommendedName>
</protein>
<dbReference type="EMBL" id="MSLT01000012">
    <property type="protein sequence ID" value="OUD13764.1"/>
    <property type="molecule type" value="Genomic_DNA"/>
</dbReference>
<dbReference type="InterPro" id="IPR003018">
    <property type="entry name" value="GAF"/>
</dbReference>
<dbReference type="Gene3D" id="3.30.450.40">
    <property type="match status" value="1"/>
</dbReference>
<dbReference type="OrthoDB" id="9810730at2"/>
<evidence type="ECO:0000313" key="12">
    <source>
        <dbReference type="EMBL" id="OUD13764.1"/>
    </source>
</evidence>
<evidence type="ECO:0000256" key="9">
    <source>
        <dbReference type="SAM" id="Phobius"/>
    </source>
</evidence>
<keyword evidence="3 7" id="KW-0597">Phosphoprotein</keyword>
<dbReference type="Gene3D" id="3.30.450.20">
    <property type="entry name" value="PAS domain"/>
    <property type="match status" value="2"/>
</dbReference>
<dbReference type="InterPro" id="IPR011006">
    <property type="entry name" value="CheY-like_superfamily"/>
</dbReference>
<feature type="region of interest" description="Disordered" evidence="8">
    <location>
        <begin position="631"/>
        <end position="660"/>
    </location>
</feature>
<dbReference type="PROSITE" id="PS50110">
    <property type="entry name" value="RESPONSE_REGULATORY"/>
    <property type="match status" value="3"/>
</dbReference>
<comment type="catalytic activity">
    <reaction evidence="1">
        <text>ATP + protein L-histidine = ADP + protein N-phospho-L-histidine.</text>
        <dbReference type="EC" id="2.7.13.3"/>
    </reaction>
</comment>
<dbReference type="PRINTS" id="PR00344">
    <property type="entry name" value="BCTRLSENSOR"/>
</dbReference>
<dbReference type="CDD" id="cd17546">
    <property type="entry name" value="REC_hyHK_CKI1_RcsC-like"/>
    <property type="match status" value="1"/>
</dbReference>
<feature type="domain" description="Response regulatory" evidence="11">
    <location>
        <begin position="1023"/>
        <end position="1136"/>
    </location>
</feature>
<feature type="region of interest" description="Disordered" evidence="8">
    <location>
        <begin position="977"/>
        <end position="997"/>
    </location>
</feature>
<dbReference type="CDD" id="cd12913">
    <property type="entry name" value="PDC1_MCP_like"/>
    <property type="match status" value="1"/>
</dbReference>
<dbReference type="FunFam" id="3.30.565.10:FF:000010">
    <property type="entry name" value="Sensor histidine kinase RcsC"/>
    <property type="match status" value="1"/>
</dbReference>
<sequence length="1412" mass="159351">MRIHFNQLKMSSKFMLVSSVLIATVVLSISFFVNKKIEQLTEEKVNAFTQKLAVSYASVIDSKLEDALGNSELLTQMFALFAENRHLNFTREDANIFLKEFIETHPEYTGVAVVFEPNAFDGRDAEYVNAIGHDATGRFVPYWTLDSQKNGMLEPTTGYNTESWYLYPKRSLQPEIIEPYEYNVQNKPVLMTSLVVPILGKNKQFLGVACINLSIKQFANYFEKISIDGFEEAYVAVYSRTGILVGTSREDATHRLGKTLQEVGVEQRYIDTVMQHREFFLERYSVLLQEMILTFGYPIEIGNNYSKWMVAVNIPTADIVHQSRVAFFTIMLIGVLGVALALVSIYLLTRRILKPLRQVNEHLYLLSQGQPNLCQDIAYIGKDEVAELVNYAHQLKYSILDTIHQAKAIASGDYNNEIKLLSEKDEFGLALSNMLLNLREAVKLTQEQDWLKTGQTELSNKVSGEQNIVTLAENIVNYLVPYLGAQVGAIYLLYDEETDQPYLKMVASHAYVWRKHAKHEFSIGEGLIGQAALERKTFVIAQPPEDYLYVQTGLGGSAPKHIVVTPFLYEGNLKGVLEIATLSGFTSLQLEFLNQVSNSIAIAVHSATSRTLMAALLEQTQLQAREMEQQTELLQRQQSELQQANEELQSQSEELQTQQEELRQANEELQSRTIELERQRLAVQDKNKVLESARIAIESKAKELELASRYKSEFLANMSHELRTPLNSLLILAQLLVRNAEGNLTEKQLEYAKTIHSAGADLLTLINEILDLSKVEAGRIEINREPCPIQELLASVEQKFHHLAEEKHLSFKIIREANVPDVIHTDGQRLKQIINNLLSNAFKFTEQGQVTLTLARPSAAFLREKQYNPSNDYLMISVNDTGIGVPKDKQAIIFEAFQQADGTTSRRYGGTGLGLAISRQLARLLGGDLFLTSEVNVGSTFILLFSLNLNNNGKKSTFLPEQSILNQTLNDLNQISDSTSSPHTKLNKDKETAPVYSAAPKETVASSDKLHDDRDILHHNDKTLLVMEDDRTFANMLVELAHEKGFKCIRAEDGNTGLELVHRYKPDAIILDVGLPRIDGLTVLEKLKDNSDTRHIPVHFISGSDQARNAKRMGAMGYLLKPVNMGELTQAFEKLSEVIEQVIKHLLLIVDNAQHQEAMFKVIADKDVECTICHTVSEGIAQLKQPHVQFDAIVLDVDVENAQGLALLSQLVKEEEWAKIPVILYANRTLTEDEEQTLKRFEDSLTVKSVASPERLLDEATLFMHQIANTLSEEKQQMLRMVHDKEAILAHKKVLLVDDDMRNTFALMTVLEDKDMEVSIANNGIEALAILKQKKNIDLILMDIMMPEMDGYETMQAIRKQAEFRKLPIIALTAKAMKDDKVKCIEAGANDYLTKPVDIDKLLSLMRVWLYK</sequence>
<evidence type="ECO:0000256" key="4">
    <source>
        <dbReference type="ARBA" id="ARBA00022679"/>
    </source>
</evidence>
<feature type="transmembrane region" description="Helical" evidence="9">
    <location>
        <begin position="325"/>
        <end position="348"/>
    </location>
</feature>
<dbReference type="Gene3D" id="6.10.340.10">
    <property type="match status" value="1"/>
</dbReference>
<dbReference type="Gene3D" id="1.10.287.130">
    <property type="match status" value="1"/>
</dbReference>
<comment type="caution">
    <text evidence="12">The sequence shown here is derived from an EMBL/GenBank/DDBJ whole genome shotgun (WGS) entry which is preliminary data.</text>
</comment>
<accession>A0A251X7I8</accession>
<dbReference type="SUPFAM" id="SSF55781">
    <property type="entry name" value="GAF domain-like"/>
    <property type="match status" value="1"/>
</dbReference>
<dbReference type="CDD" id="cd16922">
    <property type="entry name" value="HATPase_EvgS-ArcB-TorS-like"/>
    <property type="match status" value="1"/>
</dbReference>
<dbReference type="InterPro" id="IPR005467">
    <property type="entry name" value="His_kinase_dom"/>
</dbReference>
<dbReference type="SMART" id="SM00388">
    <property type="entry name" value="HisKA"/>
    <property type="match status" value="1"/>
</dbReference>
<dbReference type="EC" id="2.7.13.3" evidence="2"/>
<evidence type="ECO:0000256" key="8">
    <source>
        <dbReference type="SAM" id="MobiDB-lite"/>
    </source>
</evidence>
<dbReference type="InterPro" id="IPR003594">
    <property type="entry name" value="HATPase_dom"/>
</dbReference>
<dbReference type="InterPro" id="IPR029016">
    <property type="entry name" value="GAF-like_dom_sf"/>
</dbReference>
<feature type="modified residue" description="4-aspartylphosphate" evidence="7">
    <location>
        <position position="1072"/>
    </location>
</feature>
<feature type="modified residue" description="4-aspartylphosphate" evidence="7">
    <location>
        <position position="1343"/>
    </location>
</feature>
<dbReference type="InterPro" id="IPR036097">
    <property type="entry name" value="HisK_dim/P_sf"/>
</dbReference>
<dbReference type="GO" id="GO:0000155">
    <property type="term" value="F:phosphorelay sensor kinase activity"/>
    <property type="evidence" value="ECO:0007669"/>
    <property type="project" value="InterPro"/>
</dbReference>
<keyword evidence="9" id="KW-0472">Membrane</keyword>
<proteinExistence type="predicted"/>
<dbReference type="InterPro" id="IPR003661">
    <property type="entry name" value="HisK_dim/P_dom"/>
</dbReference>
<organism evidence="12 13">
    <name type="scientific">Thioflexithrix psekupsensis</name>
    <dbReference type="NCBI Taxonomy" id="1570016"/>
    <lineage>
        <taxon>Bacteria</taxon>
        <taxon>Pseudomonadati</taxon>
        <taxon>Pseudomonadota</taxon>
        <taxon>Gammaproteobacteria</taxon>
        <taxon>Thiotrichales</taxon>
        <taxon>Thioflexithrix</taxon>
    </lineage>
</organism>
<evidence type="ECO:0000256" key="6">
    <source>
        <dbReference type="ARBA" id="ARBA00023012"/>
    </source>
</evidence>
<evidence type="ECO:0000259" key="10">
    <source>
        <dbReference type="PROSITE" id="PS50109"/>
    </source>
</evidence>
<feature type="domain" description="Histidine kinase" evidence="10">
    <location>
        <begin position="717"/>
        <end position="949"/>
    </location>
</feature>
<feature type="compositionally biased region" description="Low complexity" evidence="8">
    <location>
        <begin position="631"/>
        <end position="659"/>
    </location>
</feature>
<dbReference type="CDD" id="cd00156">
    <property type="entry name" value="REC"/>
    <property type="match status" value="1"/>
</dbReference>
<dbReference type="PANTHER" id="PTHR45339:SF1">
    <property type="entry name" value="HYBRID SIGNAL TRANSDUCTION HISTIDINE KINASE J"/>
    <property type="match status" value="1"/>
</dbReference>
<dbReference type="SUPFAM" id="SSF47384">
    <property type="entry name" value="Homodimeric domain of signal transducing histidine kinase"/>
    <property type="match status" value="1"/>
</dbReference>
<dbReference type="Gene3D" id="3.40.50.2300">
    <property type="match status" value="3"/>
</dbReference>
<dbReference type="InterPro" id="IPR036890">
    <property type="entry name" value="HATPase_C_sf"/>
</dbReference>
<dbReference type="CDD" id="cd00082">
    <property type="entry name" value="HisKA"/>
    <property type="match status" value="1"/>
</dbReference>
<keyword evidence="6" id="KW-0902">Two-component regulatory system</keyword>
<dbReference type="Pfam" id="PF22673">
    <property type="entry name" value="MCP-like_PDC_1"/>
    <property type="match status" value="1"/>
</dbReference>
<name>A0A251X7I8_9GAMM</name>
<keyword evidence="13" id="KW-1185">Reference proteome</keyword>
<dbReference type="Pfam" id="PF13185">
    <property type="entry name" value="GAF_2"/>
    <property type="match status" value="1"/>
</dbReference>
<dbReference type="Pfam" id="PF02518">
    <property type="entry name" value="HATPase_c"/>
    <property type="match status" value="1"/>
</dbReference>
<dbReference type="InterPro" id="IPR001789">
    <property type="entry name" value="Sig_transdc_resp-reg_receiver"/>
</dbReference>
<gene>
    <name evidence="12" type="ORF">TPSD3_05275</name>
</gene>
<feature type="domain" description="Response regulatory" evidence="11">
    <location>
        <begin position="1145"/>
        <end position="1263"/>
    </location>
</feature>
<dbReference type="SUPFAM" id="SSF52172">
    <property type="entry name" value="CheY-like"/>
    <property type="match status" value="3"/>
</dbReference>
<dbReference type="SMART" id="SM00065">
    <property type="entry name" value="GAF"/>
    <property type="match status" value="1"/>
</dbReference>
<evidence type="ECO:0000256" key="1">
    <source>
        <dbReference type="ARBA" id="ARBA00000085"/>
    </source>
</evidence>
<keyword evidence="9" id="KW-1133">Transmembrane helix</keyword>
<dbReference type="PROSITE" id="PS50109">
    <property type="entry name" value="HIS_KIN"/>
    <property type="match status" value="1"/>
</dbReference>
<dbReference type="Pfam" id="PF00072">
    <property type="entry name" value="Response_reg"/>
    <property type="match status" value="2"/>
</dbReference>
<evidence type="ECO:0000313" key="13">
    <source>
        <dbReference type="Proteomes" id="UP000194798"/>
    </source>
</evidence>
<keyword evidence="5" id="KW-0418">Kinase</keyword>
<keyword evidence="4" id="KW-0808">Transferase</keyword>
<evidence type="ECO:0000256" key="2">
    <source>
        <dbReference type="ARBA" id="ARBA00012438"/>
    </source>
</evidence>
<feature type="domain" description="Response regulatory" evidence="11">
    <location>
        <begin position="1293"/>
        <end position="1410"/>
    </location>
</feature>
<keyword evidence="9" id="KW-0812">Transmembrane</keyword>